<evidence type="ECO:0000313" key="2">
    <source>
        <dbReference type="EMBL" id="SMP19965.1"/>
    </source>
</evidence>
<keyword evidence="1" id="KW-1133">Transmembrane helix</keyword>
<feature type="transmembrane region" description="Helical" evidence="1">
    <location>
        <begin position="199"/>
        <end position="217"/>
    </location>
</feature>
<proteinExistence type="predicted"/>
<feature type="transmembrane region" description="Helical" evidence="1">
    <location>
        <begin position="330"/>
        <end position="348"/>
    </location>
</feature>
<reference evidence="2 3" key="1">
    <citation type="submission" date="2017-05" db="EMBL/GenBank/DDBJ databases">
        <authorList>
            <person name="Varghese N."/>
            <person name="Submissions S."/>
        </authorList>
    </citation>
    <scope>NUCLEOTIDE SEQUENCE [LARGE SCALE GENOMIC DNA]</scope>
    <source>
        <strain evidence="2 3">DSM 15360</strain>
    </source>
</reference>
<evidence type="ECO:0008006" key="4">
    <source>
        <dbReference type="Google" id="ProtNLM"/>
    </source>
</evidence>
<feature type="transmembrane region" description="Helical" evidence="1">
    <location>
        <begin position="381"/>
        <end position="399"/>
    </location>
</feature>
<feature type="transmembrane region" description="Helical" evidence="1">
    <location>
        <begin position="307"/>
        <end position="324"/>
    </location>
</feature>
<dbReference type="RefSeq" id="WP_377919200.1">
    <property type="nucleotide sequence ID" value="NZ_JBHSPM010000004.1"/>
</dbReference>
<accession>A0ABY1NWN0</accession>
<feature type="transmembrane region" description="Helical" evidence="1">
    <location>
        <begin position="156"/>
        <end position="187"/>
    </location>
</feature>
<keyword evidence="1" id="KW-0812">Transmembrane</keyword>
<feature type="transmembrane region" description="Helical" evidence="1">
    <location>
        <begin position="105"/>
        <end position="122"/>
    </location>
</feature>
<sequence length="525" mass="61646">MEKIKSNYFLLFWSLLAFGAMTIIWFLPWRFQVNDDEIMMWLVSGAYTGTPESYAVFIHPILSWTFSKLYTLAPAIPWYPLTWFLVIWLSFLGLILNLNLRRSRFNANIILLLFCLSLFLHFALFLQFTIVAGISGISGLLLLFRGNAKKNKSLSIFSFFLIGISILIRWESFVLVFLGFGFFYFIFYSLSGILKSLRLFLFPSLLLVILLGSKIIWEQQSEYSDFIHYNKARAAVSDHPITNQLSLEGKLKIDSKWFFFSQWMMEDESSSLSELRARKAELDAELFSFKQIGNSIVRLIRVMRTEAFKSIFSGILIAFFLFNYKDSKQALVFLLLWLLFFIVFNHFFILNGRVVILFFLPFLFPVFIEANQRLIGKRTSIILSFLIIILFTFHVLNFMNEAQARKVMQTEFITLTETIPEESLLVLEGYPENFLGINYTLDKQVPFLSLGWISKSPFQKKKLKNLHLEHISEAKEYFLLGVDVNKIFYFSEYMRFLGEDFRLESKIEEENFILYYYLKTLPASR</sequence>
<name>A0ABY1NWN0_9BACT</name>
<evidence type="ECO:0000313" key="3">
    <source>
        <dbReference type="Proteomes" id="UP001157915"/>
    </source>
</evidence>
<comment type="caution">
    <text evidence="2">The sequence shown here is derived from an EMBL/GenBank/DDBJ whole genome shotgun (WGS) entry which is preliminary data.</text>
</comment>
<evidence type="ECO:0000256" key="1">
    <source>
        <dbReference type="SAM" id="Phobius"/>
    </source>
</evidence>
<keyword evidence="3" id="KW-1185">Reference proteome</keyword>
<keyword evidence="1" id="KW-0472">Membrane</keyword>
<protein>
    <recommendedName>
        <fullName evidence="4">Glycosyltransferase RgtA/B/C/D-like domain-containing protein</fullName>
    </recommendedName>
</protein>
<organism evidence="2 3">
    <name type="scientific">Algoriphagus winogradskyi</name>
    <dbReference type="NCBI Taxonomy" id="237017"/>
    <lineage>
        <taxon>Bacteria</taxon>
        <taxon>Pseudomonadati</taxon>
        <taxon>Bacteroidota</taxon>
        <taxon>Cytophagia</taxon>
        <taxon>Cytophagales</taxon>
        <taxon>Cyclobacteriaceae</taxon>
        <taxon>Algoriphagus</taxon>
    </lineage>
</organism>
<feature type="transmembrane region" description="Helical" evidence="1">
    <location>
        <begin position="78"/>
        <end position="98"/>
    </location>
</feature>
<dbReference type="Proteomes" id="UP001157915">
    <property type="component" value="Unassembled WGS sequence"/>
</dbReference>
<feature type="transmembrane region" description="Helical" evidence="1">
    <location>
        <begin position="7"/>
        <end position="27"/>
    </location>
</feature>
<feature type="transmembrane region" description="Helical" evidence="1">
    <location>
        <begin position="355"/>
        <end position="375"/>
    </location>
</feature>
<gene>
    <name evidence="2" type="ORF">SAMN06265367_10352</name>
</gene>
<dbReference type="EMBL" id="FXUA01000003">
    <property type="protein sequence ID" value="SMP19965.1"/>
    <property type="molecule type" value="Genomic_DNA"/>
</dbReference>